<organism evidence="2 3">
    <name type="scientific">Porites lobata</name>
    <dbReference type="NCBI Taxonomy" id="104759"/>
    <lineage>
        <taxon>Eukaryota</taxon>
        <taxon>Metazoa</taxon>
        <taxon>Cnidaria</taxon>
        <taxon>Anthozoa</taxon>
        <taxon>Hexacorallia</taxon>
        <taxon>Scleractinia</taxon>
        <taxon>Fungiina</taxon>
        <taxon>Poritidae</taxon>
        <taxon>Porites</taxon>
    </lineage>
</organism>
<keyword evidence="1" id="KW-0812">Transmembrane</keyword>
<gene>
    <name evidence="2" type="ORF">PLOB_00015673</name>
</gene>
<dbReference type="InterPro" id="IPR051077">
    <property type="entry name" value="Ca-dependent_lectin"/>
</dbReference>
<dbReference type="Proteomes" id="UP001159405">
    <property type="component" value="Unassembled WGS sequence"/>
</dbReference>
<reference evidence="2 3" key="1">
    <citation type="submission" date="2022-05" db="EMBL/GenBank/DDBJ databases">
        <authorList>
            <consortium name="Genoscope - CEA"/>
            <person name="William W."/>
        </authorList>
    </citation>
    <scope>NUCLEOTIDE SEQUENCE [LARGE SCALE GENOMIC DNA]</scope>
</reference>
<evidence type="ECO:0000313" key="3">
    <source>
        <dbReference type="Proteomes" id="UP001159405"/>
    </source>
</evidence>
<dbReference type="EMBL" id="CALNXK010000196">
    <property type="protein sequence ID" value="CAH3175047.1"/>
    <property type="molecule type" value="Genomic_DNA"/>
</dbReference>
<accession>A0ABN8R8Q3</accession>
<comment type="caution">
    <text evidence="2">The sequence shown here is derived from an EMBL/GenBank/DDBJ whole genome shotgun (WGS) entry which is preliminary data.</text>
</comment>
<dbReference type="PANTHER" id="PTHR24024">
    <property type="entry name" value="PULMONARY SURFACTANT-ASSOCIATED PROTEIN A"/>
    <property type="match status" value="1"/>
</dbReference>
<keyword evidence="3" id="KW-1185">Reference proteome</keyword>
<keyword evidence="1" id="KW-1133">Transmembrane helix</keyword>
<evidence type="ECO:0000313" key="2">
    <source>
        <dbReference type="EMBL" id="CAH3175047.1"/>
    </source>
</evidence>
<evidence type="ECO:0000256" key="1">
    <source>
        <dbReference type="SAM" id="Phobius"/>
    </source>
</evidence>
<feature type="transmembrane region" description="Helical" evidence="1">
    <location>
        <begin position="25"/>
        <end position="46"/>
    </location>
</feature>
<protein>
    <recommendedName>
        <fullName evidence="4">Short-chain collagen C4-like</fullName>
    </recommendedName>
</protein>
<proteinExistence type="predicted"/>
<dbReference type="PANTHER" id="PTHR24024:SF18">
    <property type="entry name" value="SHORT-CHAIN COLLAGEN C4-LIKE"/>
    <property type="match status" value="1"/>
</dbReference>
<sequence>MAQESYRKLEQDQNAVTRKRRCSAVFVQIACQVSLLILLIICVVSIERRITLLEKRFDSMKEENNKVSPKSKKGLAEHGSANSRLSSFIKKLHSLEERATELSKTMLLRETSTGDIKVGQQVYTGARESSLSKGAMKERQLVQPQLGVAYTHWGRNNCSRDASLVYHGFMANGYSKHRGGGSNYICLTSDVKYGVHSHPTNIRKLRATIHGAKYYTTFRGFKNHVNEHLVPCAVCYVDSRGSQIMVPATNMCPKGWIVEYRGYLMSGHDQNHHSSQFVCVDERAEPGGTTFGDGAALHVVRSHCGALPCKLFPNGYQLTCVVCTKQ</sequence>
<evidence type="ECO:0008006" key="4">
    <source>
        <dbReference type="Google" id="ProtNLM"/>
    </source>
</evidence>
<name>A0ABN8R8Q3_9CNID</name>
<keyword evidence="1" id="KW-0472">Membrane</keyword>